<protein>
    <submittedName>
        <fullName evidence="1">Uncharacterized protein</fullName>
    </submittedName>
</protein>
<gene>
    <name evidence="1" type="ORF">PHMEG_00021573</name>
</gene>
<evidence type="ECO:0000313" key="2">
    <source>
        <dbReference type="Proteomes" id="UP000198211"/>
    </source>
</evidence>
<sequence length="173" mass="18772">MVPRRISANALALVGPTYVPDLTEFSYVRLVSVDDDTAMVTVVGPDVDGNGQEVQLPLSTFELRRVVAEEATLWPGSYLAHPVASVQPHGPRVGQWAYGLAVCFEANTDGTWLSVLTDGRTISVALVEPLRVMKADPISYVLQIGVAVSDMVLNPKGLLHQQDTTIQSCQKRK</sequence>
<dbReference type="EMBL" id="NBNE01004064">
    <property type="protein sequence ID" value="OWZ06199.1"/>
    <property type="molecule type" value="Genomic_DNA"/>
</dbReference>
<dbReference type="Proteomes" id="UP000198211">
    <property type="component" value="Unassembled WGS sequence"/>
</dbReference>
<dbReference type="OrthoDB" id="126779at2759"/>
<evidence type="ECO:0000313" key="1">
    <source>
        <dbReference type="EMBL" id="OWZ06199.1"/>
    </source>
</evidence>
<dbReference type="AlphaFoldDB" id="A0A225VMF0"/>
<accession>A0A225VMF0</accession>
<keyword evidence="2" id="KW-1185">Reference proteome</keyword>
<reference evidence="2" key="1">
    <citation type="submission" date="2017-03" db="EMBL/GenBank/DDBJ databases">
        <title>Phytopthora megakarya and P. palmivora, two closely related causual agents of cacao black pod achieved similar genome size and gene model numbers by different mechanisms.</title>
        <authorList>
            <person name="Ali S."/>
            <person name="Shao J."/>
            <person name="Larry D.J."/>
            <person name="Kronmiller B."/>
            <person name="Shen D."/>
            <person name="Strem M.D."/>
            <person name="Melnick R.L."/>
            <person name="Guiltinan M.J."/>
            <person name="Tyler B.M."/>
            <person name="Meinhardt L.W."/>
            <person name="Bailey B.A."/>
        </authorList>
    </citation>
    <scope>NUCLEOTIDE SEQUENCE [LARGE SCALE GENOMIC DNA]</scope>
    <source>
        <strain evidence="2">zdho120</strain>
    </source>
</reference>
<organism evidence="1 2">
    <name type="scientific">Phytophthora megakarya</name>
    <dbReference type="NCBI Taxonomy" id="4795"/>
    <lineage>
        <taxon>Eukaryota</taxon>
        <taxon>Sar</taxon>
        <taxon>Stramenopiles</taxon>
        <taxon>Oomycota</taxon>
        <taxon>Peronosporomycetes</taxon>
        <taxon>Peronosporales</taxon>
        <taxon>Peronosporaceae</taxon>
        <taxon>Phytophthora</taxon>
    </lineage>
</organism>
<name>A0A225VMF0_9STRA</name>
<proteinExistence type="predicted"/>
<comment type="caution">
    <text evidence="1">The sequence shown here is derived from an EMBL/GenBank/DDBJ whole genome shotgun (WGS) entry which is preliminary data.</text>
</comment>